<evidence type="ECO:0000313" key="5">
    <source>
        <dbReference type="EMBL" id="MBC5786785.1"/>
    </source>
</evidence>
<dbReference type="InterPro" id="IPR018060">
    <property type="entry name" value="HTH_AraC"/>
</dbReference>
<dbReference type="PANTHER" id="PTHR43280:SF28">
    <property type="entry name" value="HTH-TYPE TRANSCRIPTIONAL ACTIVATOR RHAS"/>
    <property type="match status" value="1"/>
</dbReference>
<dbReference type="EMBL" id="JACOQK010000001">
    <property type="protein sequence ID" value="MBC5786785.1"/>
    <property type="molecule type" value="Genomic_DNA"/>
</dbReference>
<dbReference type="SUPFAM" id="SSF46689">
    <property type="entry name" value="Homeodomain-like"/>
    <property type="match status" value="1"/>
</dbReference>
<dbReference type="SMART" id="SM00342">
    <property type="entry name" value="HTH_ARAC"/>
    <property type="match status" value="1"/>
</dbReference>
<dbReference type="Gene3D" id="1.10.10.60">
    <property type="entry name" value="Homeodomain-like"/>
    <property type="match status" value="2"/>
</dbReference>
<dbReference type="Proteomes" id="UP000649151">
    <property type="component" value="Unassembled WGS sequence"/>
</dbReference>
<dbReference type="InterPro" id="IPR037923">
    <property type="entry name" value="HTH-like"/>
</dbReference>
<keyword evidence="3" id="KW-0804">Transcription</keyword>
<evidence type="ECO:0000259" key="4">
    <source>
        <dbReference type="PROSITE" id="PS01124"/>
    </source>
</evidence>
<proteinExistence type="predicted"/>
<evidence type="ECO:0000313" key="6">
    <source>
        <dbReference type="Proteomes" id="UP000649151"/>
    </source>
</evidence>
<dbReference type="Pfam" id="PF12833">
    <property type="entry name" value="HTH_18"/>
    <property type="match status" value="1"/>
</dbReference>
<dbReference type="PANTHER" id="PTHR43280">
    <property type="entry name" value="ARAC-FAMILY TRANSCRIPTIONAL REGULATOR"/>
    <property type="match status" value="1"/>
</dbReference>
<accession>A0ABR7INS5</accession>
<evidence type="ECO:0000256" key="2">
    <source>
        <dbReference type="ARBA" id="ARBA00023125"/>
    </source>
</evidence>
<organism evidence="5 6">
    <name type="scientific">Clostridium facile</name>
    <dbReference type="NCBI Taxonomy" id="2763035"/>
    <lineage>
        <taxon>Bacteria</taxon>
        <taxon>Bacillati</taxon>
        <taxon>Bacillota</taxon>
        <taxon>Clostridia</taxon>
        <taxon>Eubacteriales</taxon>
        <taxon>Clostridiaceae</taxon>
        <taxon>Clostridium</taxon>
    </lineage>
</organism>
<sequence>MEFNIEKYFDMVRGKISPQKFKQIFFENKSPKNIQTLKKDHLFHINKDFNVSFHYEPLVYPNVEEIKKLKPENATLHNHDFFEMAYVYSGNFYNVFKEDTILQTKEQLILLNPYVYHSLVPQNIYDVAINITLSQTVVENTFLQLLNSKSILFRFFLDSIYGTHKSNYLIFSITPDISDIIKQIVSEFFEQKQFFEQVIIAKLTDLFAQLARNYKETAIPGTIISSQPTQISDILNYIRVYYATATLESTAKQFNYSPKYLSSMIKQQTNKTFSDIIYQYKLQNACNYLINSNLPIEKINNIVGYSSTNSLFRILKREFNLSPSEYRKQYRNKNLL</sequence>
<dbReference type="InterPro" id="IPR009057">
    <property type="entry name" value="Homeodomain-like_sf"/>
</dbReference>
<keyword evidence="2" id="KW-0238">DNA-binding</keyword>
<gene>
    <name evidence="5" type="ORF">H8Z77_01955</name>
</gene>
<dbReference type="RefSeq" id="WP_186996012.1">
    <property type="nucleotide sequence ID" value="NZ_JACOQK010000001.1"/>
</dbReference>
<dbReference type="SUPFAM" id="SSF51215">
    <property type="entry name" value="Regulatory protein AraC"/>
    <property type="match status" value="1"/>
</dbReference>
<feature type="domain" description="HTH araC/xylS-type" evidence="4">
    <location>
        <begin position="232"/>
        <end position="329"/>
    </location>
</feature>
<evidence type="ECO:0000256" key="3">
    <source>
        <dbReference type="ARBA" id="ARBA00023163"/>
    </source>
</evidence>
<name>A0ABR7INS5_9CLOT</name>
<comment type="caution">
    <text evidence="5">The sequence shown here is derived from an EMBL/GenBank/DDBJ whole genome shotgun (WGS) entry which is preliminary data.</text>
</comment>
<protein>
    <submittedName>
        <fullName evidence="5">Helix-turn-helix transcriptional regulator</fullName>
    </submittedName>
</protein>
<reference evidence="5 6" key="1">
    <citation type="submission" date="2020-08" db="EMBL/GenBank/DDBJ databases">
        <title>Genome public.</title>
        <authorList>
            <person name="Liu C."/>
            <person name="Sun Q."/>
        </authorList>
    </citation>
    <scope>NUCLEOTIDE SEQUENCE [LARGE SCALE GENOMIC DNA]</scope>
    <source>
        <strain evidence="5 6">NSJ-27</strain>
    </source>
</reference>
<evidence type="ECO:0000256" key="1">
    <source>
        <dbReference type="ARBA" id="ARBA00023015"/>
    </source>
</evidence>
<keyword evidence="6" id="KW-1185">Reference proteome</keyword>
<dbReference type="PROSITE" id="PS01124">
    <property type="entry name" value="HTH_ARAC_FAMILY_2"/>
    <property type="match status" value="1"/>
</dbReference>
<keyword evidence="1" id="KW-0805">Transcription regulation</keyword>